<evidence type="ECO:0008006" key="5">
    <source>
        <dbReference type="Google" id="ProtNLM"/>
    </source>
</evidence>
<evidence type="ECO:0000313" key="3">
    <source>
        <dbReference type="EMBL" id="CEL94621.1"/>
    </source>
</evidence>
<evidence type="ECO:0000256" key="1">
    <source>
        <dbReference type="SAM" id="MobiDB-lite"/>
    </source>
</evidence>
<reference evidence="3 4" key="1">
    <citation type="submission" date="2014-11" db="EMBL/GenBank/DDBJ databases">
        <authorList>
            <person name="Zhu J."/>
            <person name="Qi W."/>
            <person name="Song R."/>
        </authorList>
    </citation>
    <scope>NUCLEOTIDE SEQUENCE [LARGE SCALE GENOMIC DNA]</scope>
</reference>
<dbReference type="AlphaFoldDB" id="A0A0G4EF74"/>
<dbReference type="InParanoid" id="A0A0G4EF74"/>
<gene>
    <name evidence="3" type="ORF">Vbra_7294</name>
</gene>
<protein>
    <recommendedName>
        <fullName evidence="5">Apple domain-containing protein</fullName>
    </recommendedName>
</protein>
<dbReference type="EMBL" id="CDMY01000224">
    <property type="protein sequence ID" value="CEL94621.1"/>
    <property type="molecule type" value="Genomic_DNA"/>
</dbReference>
<keyword evidence="2" id="KW-0732">Signal</keyword>
<organism evidence="3 4">
    <name type="scientific">Vitrella brassicaformis (strain CCMP3155)</name>
    <dbReference type="NCBI Taxonomy" id="1169540"/>
    <lineage>
        <taxon>Eukaryota</taxon>
        <taxon>Sar</taxon>
        <taxon>Alveolata</taxon>
        <taxon>Colpodellida</taxon>
        <taxon>Vitrellaceae</taxon>
        <taxon>Vitrella</taxon>
    </lineage>
</organism>
<dbReference type="Proteomes" id="UP000041254">
    <property type="component" value="Unassembled WGS sequence"/>
</dbReference>
<dbReference type="VEuPathDB" id="CryptoDB:Vbra_7294"/>
<feature type="region of interest" description="Disordered" evidence="1">
    <location>
        <begin position="94"/>
        <end position="122"/>
    </location>
</feature>
<evidence type="ECO:0000256" key="2">
    <source>
        <dbReference type="SAM" id="SignalP"/>
    </source>
</evidence>
<keyword evidence="4" id="KW-1185">Reference proteome</keyword>
<accession>A0A0G4EF74</accession>
<feature type="chain" id="PRO_5005187043" description="Apple domain-containing protein" evidence="2">
    <location>
        <begin position="21"/>
        <end position="174"/>
    </location>
</feature>
<sequence>MPLWWRRWVSFLTTVGCCWITRTVTKRNVFQGTSEFPCHDCSLMGGKKLRGNPTPVAVSLLQTSSSSNYVFPRGSRSLSFLQLKRRAAVTLQHQRRRERAARAAEEPLDAPSPDDATSNDWESFTPAQRDKLSTCCSKCLLRSDCFLWEYQFSSGKCAFYSGKFGTKGAEENRD</sequence>
<name>A0A0G4EF74_VITBC</name>
<feature type="signal peptide" evidence="2">
    <location>
        <begin position="1"/>
        <end position="20"/>
    </location>
</feature>
<evidence type="ECO:0000313" key="4">
    <source>
        <dbReference type="Proteomes" id="UP000041254"/>
    </source>
</evidence>
<proteinExistence type="predicted"/>